<comment type="caution">
    <text evidence="6">The sequence shown here is derived from an EMBL/GenBank/DDBJ whole genome shotgun (WGS) entry which is preliminary data.</text>
</comment>
<dbReference type="EMBL" id="JAXCLX010000001">
    <property type="protein sequence ID" value="MDY0871669.1"/>
    <property type="molecule type" value="Genomic_DNA"/>
</dbReference>
<dbReference type="Gene3D" id="1.10.357.10">
    <property type="entry name" value="Tetracycline Repressor, domain 2"/>
    <property type="match status" value="1"/>
</dbReference>
<dbReference type="PANTHER" id="PTHR30055:SF234">
    <property type="entry name" value="HTH-TYPE TRANSCRIPTIONAL REGULATOR BETI"/>
    <property type="match status" value="1"/>
</dbReference>
<evidence type="ECO:0000256" key="4">
    <source>
        <dbReference type="PROSITE-ProRule" id="PRU00335"/>
    </source>
</evidence>
<feature type="domain" description="HTH tetR-type" evidence="5">
    <location>
        <begin position="19"/>
        <end position="79"/>
    </location>
</feature>
<organism evidence="6 7">
    <name type="scientific">Dongia rigui</name>
    <dbReference type="NCBI Taxonomy" id="940149"/>
    <lineage>
        <taxon>Bacteria</taxon>
        <taxon>Pseudomonadati</taxon>
        <taxon>Pseudomonadota</taxon>
        <taxon>Alphaproteobacteria</taxon>
        <taxon>Rhodospirillales</taxon>
        <taxon>Dongiaceae</taxon>
        <taxon>Dongia</taxon>
    </lineage>
</organism>
<proteinExistence type="predicted"/>
<protein>
    <submittedName>
        <fullName evidence="6">TetR/AcrR family transcriptional regulator</fullName>
    </submittedName>
</protein>
<name>A0ABU5DXK3_9PROT</name>
<dbReference type="Proteomes" id="UP001271769">
    <property type="component" value="Unassembled WGS sequence"/>
</dbReference>
<keyword evidence="1" id="KW-0805">Transcription regulation</keyword>
<evidence type="ECO:0000256" key="2">
    <source>
        <dbReference type="ARBA" id="ARBA00023125"/>
    </source>
</evidence>
<evidence type="ECO:0000313" key="7">
    <source>
        <dbReference type="Proteomes" id="UP001271769"/>
    </source>
</evidence>
<evidence type="ECO:0000259" key="5">
    <source>
        <dbReference type="PROSITE" id="PS50977"/>
    </source>
</evidence>
<keyword evidence="3" id="KW-0804">Transcription</keyword>
<dbReference type="PANTHER" id="PTHR30055">
    <property type="entry name" value="HTH-TYPE TRANSCRIPTIONAL REGULATOR RUTR"/>
    <property type="match status" value="1"/>
</dbReference>
<feature type="DNA-binding region" description="H-T-H motif" evidence="4">
    <location>
        <begin position="42"/>
        <end position="61"/>
    </location>
</feature>
<dbReference type="InterPro" id="IPR041674">
    <property type="entry name" value="TetR_C_22"/>
</dbReference>
<dbReference type="PROSITE" id="PS50977">
    <property type="entry name" value="HTH_TETR_2"/>
    <property type="match status" value="1"/>
</dbReference>
<evidence type="ECO:0000256" key="3">
    <source>
        <dbReference type="ARBA" id="ARBA00023163"/>
    </source>
</evidence>
<keyword evidence="7" id="KW-1185">Reference proteome</keyword>
<dbReference type="SUPFAM" id="SSF46689">
    <property type="entry name" value="Homeodomain-like"/>
    <property type="match status" value="1"/>
</dbReference>
<dbReference type="RefSeq" id="WP_320500099.1">
    <property type="nucleotide sequence ID" value="NZ_JAXCLX010000001.1"/>
</dbReference>
<gene>
    <name evidence="6" type="ORF">SMD31_07035</name>
</gene>
<evidence type="ECO:0000256" key="1">
    <source>
        <dbReference type="ARBA" id="ARBA00023015"/>
    </source>
</evidence>
<dbReference type="Pfam" id="PF17928">
    <property type="entry name" value="TetR_C_22"/>
    <property type="match status" value="1"/>
</dbReference>
<reference evidence="6 7" key="1">
    <citation type="journal article" date="2013" name="Antonie Van Leeuwenhoek">
        <title>Dongia rigui sp. nov., isolated from freshwater of a large wetland in Korea.</title>
        <authorList>
            <person name="Baik K.S."/>
            <person name="Hwang Y.M."/>
            <person name="Choi J.S."/>
            <person name="Kwon J."/>
            <person name="Seong C.N."/>
        </authorList>
    </citation>
    <scope>NUCLEOTIDE SEQUENCE [LARGE SCALE GENOMIC DNA]</scope>
    <source>
        <strain evidence="6 7">04SU4-P</strain>
    </source>
</reference>
<dbReference type="PRINTS" id="PR00455">
    <property type="entry name" value="HTHTETR"/>
</dbReference>
<dbReference type="InterPro" id="IPR009057">
    <property type="entry name" value="Homeodomain-like_sf"/>
</dbReference>
<dbReference type="Pfam" id="PF00440">
    <property type="entry name" value="TetR_N"/>
    <property type="match status" value="1"/>
</dbReference>
<sequence length="211" mass="22894">MSDAMTTAGRRQPTQARAKERVELILSIAQARIAASGSDALRMSDIAAEAGISIGSLYQYFPDKAAIIGTLAERYNAEGQACVAAIFAGVTEPAHLEAALVATLDGYYRMFCAEPVMRDIWSATLADKALQEIDAADCRAHGEQLADLLHRLKSAKRQRDERDRAAFLTMQLIAAIVRAAIAQPRQEGDALIETAKRLRPWAGLVDQIVAQ</sequence>
<dbReference type="InterPro" id="IPR001647">
    <property type="entry name" value="HTH_TetR"/>
</dbReference>
<evidence type="ECO:0000313" key="6">
    <source>
        <dbReference type="EMBL" id="MDY0871669.1"/>
    </source>
</evidence>
<accession>A0ABU5DXK3</accession>
<keyword evidence="2 4" id="KW-0238">DNA-binding</keyword>
<dbReference type="InterPro" id="IPR050109">
    <property type="entry name" value="HTH-type_TetR-like_transc_reg"/>
</dbReference>